<gene>
    <name evidence="1" type="ORF">SAMN05444377_11938</name>
</gene>
<proteinExistence type="predicted"/>
<reference evidence="1 2" key="1">
    <citation type="submission" date="2016-11" db="EMBL/GenBank/DDBJ databases">
        <authorList>
            <person name="Jaros S."/>
            <person name="Januszkiewicz K."/>
            <person name="Wedrychowicz H."/>
        </authorList>
    </citation>
    <scope>NUCLEOTIDE SEQUENCE [LARGE SCALE GENOMIC DNA]</scope>
    <source>
        <strain evidence="1 2">DSM 25660</strain>
    </source>
</reference>
<sequence>MNRRNFLSLTGTFTGGLLVLPDFLHALGTQPLQNQKDSCVVFIQLNGGNDGLNTYIPFDHPGYYDLRPHIAIAKNDIIGKSNGMGWHPALKNWNTIQQNGDLTVIQNVGYPSPNRSHFRSQEIWQTASGAQEYLTEGWLGRYLDLQCTTTQPTGGVNIDSIDNLALRGKEPNSITVKDPARFRSQATTEASQLSTNPQLDFVRKIASTVVEGADDIRRAIAASQTEVSYPTTALGKNLEWIARLIKGNLHTHVYYTSQNGYDTHDNQKSIHQNKLKELDEAVFAFYTEIKRAGLLSQVTLVVFSEFGRRVRDNGNGTDHGTAAPVFVIGGHTTGKVVGTNPNLDNLDQGDLKFETDFRSVYATLLQQKLQHQPTSIGITQAPLSGIFR</sequence>
<evidence type="ECO:0000313" key="2">
    <source>
        <dbReference type="Proteomes" id="UP000184147"/>
    </source>
</evidence>
<dbReference type="AlphaFoldDB" id="A0A1M5EGY1"/>
<accession>A0A1M5EGY1</accession>
<dbReference type="Proteomes" id="UP000184147">
    <property type="component" value="Unassembled WGS sequence"/>
</dbReference>
<dbReference type="SUPFAM" id="SSF53649">
    <property type="entry name" value="Alkaline phosphatase-like"/>
    <property type="match status" value="1"/>
</dbReference>
<evidence type="ECO:0000313" key="1">
    <source>
        <dbReference type="EMBL" id="SHF78533.1"/>
    </source>
</evidence>
<name>A0A1M5EGY1_9FLAO</name>
<protein>
    <submittedName>
        <fullName evidence="1">Uncharacterized conserved protein, DUF1501 family</fullName>
    </submittedName>
</protein>
<dbReference type="InterPro" id="IPR010869">
    <property type="entry name" value="DUF1501"/>
</dbReference>
<dbReference type="EMBL" id="FQVQ01000019">
    <property type="protein sequence ID" value="SHF78533.1"/>
    <property type="molecule type" value="Genomic_DNA"/>
</dbReference>
<dbReference type="Pfam" id="PF07394">
    <property type="entry name" value="DUF1501"/>
    <property type="match status" value="1"/>
</dbReference>
<dbReference type="RefSeq" id="WP_073365195.1">
    <property type="nucleotide sequence ID" value="NZ_FQVQ01000019.1"/>
</dbReference>
<keyword evidence="2" id="KW-1185">Reference proteome</keyword>
<dbReference type="PANTHER" id="PTHR43737:SF1">
    <property type="entry name" value="DUF1501 DOMAIN-CONTAINING PROTEIN"/>
    <property type="match status" value="1"/>
</dbReference>
<dbReference type="STRING" id="1124188.SAMN05444377_11938"/>
<dbReference type="InterPro" id="IPR017850">
    <property type="entry name" value="Alkaline_phosphatase_core_sf"/>
</dbReference>
<dbReference type="PANTHER" id="PTHR43737">
    <property type="entry name" value="BLL7424 PROTEIN"/>
    <property type="match status" value="1"/>
</dbReference>
<organism evidence="1 2">
    <name type="scientific">Flavobacterium fontis</name>
    <dbReference type="NCBI Taxonomy" id="1124188"/>
    <lineage>
        <taxon>Bacteria</taxon>
        <taxon>Pseudomonadati</taxon>
        <taxon>Bacteroidota</taxon>
        <taxon>Flavobacteriia</taxon>
        <taxon>Flavobacteriales</taxon>
        <taxon>Flavobacteriaceae</taxon>
        <taxon>Flavobacterium</taxon>
    </lineage>
</organism>
<dbReference type="OrthoDB" id="9779968at2"/>